<dbReference type="Pfam" id="PF11951">
    <property type="entry name" value="Fungal_trans_2"/>
    <property type="match status" value="1"/>
</dbReference>
<dbReference type="InterPro" id="IPR021858">
    <property type="entry name" value="Fun_TF"/>
</dbReference>
<organism evidence="2 3">
    <name type="scientific">Coleophoma cylindrospora</name>
    <dbReference type="NCBI Taxonomy" id="1849047"/>
    <lineage>
        <taxon>Eukaryota</taxon>
        <taxon>Fungi</taxon>
        <taxon>Dikarya</taxon>
        <taxon>Ascomycota</taxon>
        <taxon>Pezizomycotina</taxon>
        <taxon>Leotiomycetes</taxon>
        <taxon>Helotiales</taxon>
        <taxon>Dermateaceae</taxon>
        <taxon>Coleophoma</taxon>
    </lineage>
</organism>
<sequence>MARSDPHPFIIATPLAQPDATARRNARSYAMRGKNRGKRRKDPFKQPRVGSWINGECDTEYRQGLQIQSQEEARSYRIPARMGSASALVPFAGEIEPSQLPNVFKFFDALEQTLYVNQSFVGVDSSPQKHIWFSYLCESQTCVHTQLFVALAYFHSMNGGDGDVGPVATMHMTKALHFLQQDLARMDRATTEATISAVISLCMVAVVVGDTKAAESHIRGFFQLVTMRGGLRSFGTHKSIQIKCCRLDLGYAIHTCTKPLFFADGEISWKSHLFKGTALSRNTAMHLLCGKTNPDPRLVNVWLDLYEFSKAVNIATQTGRTVEFELFQDTMISIQYRLLHLDYLDDKAQELLRIVMLEYATKIYPPLFSHFSTAPRRYPSLRGCLQYYLTTVEQPSNEQSKALLWLITTLKLLFLDDELKGAQLSQILQTLNLSSWDEVLAILKGFLWIDVLHKKQAKALFDKYWP</sequence>
<dbReference type="OrthoDB" id="4158087at2759"/>
<dbReference type="Proteomes" id="UP000256645">
    <property type="component" value="Unassembled WGS sequence"/>
</dbReference>
<accession>A0A3D8S798</accession>
<gene>
    <name evidence="2" type="ORF">BP6252_03270</name>
</gene>
<feature type="compositionally biased region" description="Basic residues" evidence="1">
    <location>
        <begin position="33"/>
        <end position="42"/>
    </location>
</feature>
<evidence type="ECO:0000313" key="2">
    <source>
        <dbReference type="EMBL" id="RDW82158.1"/>
    </source>
</evidence>
<proteinExistence type="predicted"/>
<dbReference type="EMBL" id="PDLM01000003">
    <property type="protein sequence ID" value="RDW82158.1"/>
    <property type="molecule type" value="Genomic_DNA"/>
</dbReference>
<protein>
    <submittedName>
        <fullName evidence="2">Uncharacterized protein</fullName>
    </submittedName>
</protein>
<reference evidence="2 3" key="1">
    <citation type="journal article" date="2018" name="IMA Fungus">
        <title>IMA Genome-F 9: Draft genome sequence of Annulohypoxylon stygium, Aspergillus mulundensis, Berkeleyomyces basicola (syn. Thielaviopsis basicola), Ceratocystis smalleyi, two Cercospora beticola strains, Coleophoma cylindrospora, Fusarium fracticaudum, Phialophora cf. hyalina, and Morchella septimelata.</title>
        <authorList>
            <person name="Wingfield B.D."/>
            <person name="Bills G.F."/>
            <person name="Dong Y."/>
            <person name="Huang W."/>
            <person name="Nel W.J."/>
            <person name="Swalarsk-Parry B.S."/>
            <person name="Vaghefi N."/>
            <person name="Wilken P.M."/>
            <person name="An Z."/>
            <person name="de Beer Z.W."/>
            <person name="De Vos L."/>
            <person name="Chen L."/>
            <person name="Duong T.A."/>
            <person name="Gao Y."/>
            <person name="Hammerbacher A."/>
            <person name="Kikkert J.R."/>
            <person name="Li Y."/>
            <person name="Li H."/>
            <person name="Li K."/>
            <person name="Li Q."/>
            <person name="Liu X."/>
            <person name="Ma X."/>
            <person name="Naidoo K."/>
            <person name="Pethybridge S.J."/>
            <person name="Sun J."/>
            <person name="Steenkamp E.T."/>
            <person name="van der Nest M.A."/>
            <person name="van Wyk S."/>
            <person name="Wingfield M.J."/>
            <person name="Xiong C."/>
            <person name="Yue Q."/>
            <person name="Zhang X."/>
        </authorList>
    </citation>
    <scope>NUCLEOTIDE SEQUENCE [LARGE SCALE GENOMIC DNA]</scope>
    <source>
        <strain evidence="2 3">BP6252</strain>
    </source>
</reference>
<name>A0A3D8S798_9HELO</name>
<keyword evidence="3" id="KW-1185">Reference proteome</keyword>
<evidence type="ECO:0000256" key="1">
    <source>
        <dbReference type="SAM" id="MobiDB-lite"/>
    </source>
</evidence>
<comment type="caution">
    <text evidence="2">The sequence shown here is derived from an EMBL/GenBank/DDBJ whole genome shotgun (WGS) entry which is preliminary data.</text>
</comment>
<dbReference type="PANTHER" id="PTHR37540">
    <property type="entry name" value="TRANSCRIPTION FACTOR (ACR-2), PUTATIVE-RELATED-RELATED"/>
    <property type="match status" value="1"/>
</dbReference>
<evidence type="ECO:0000313" key="3">
    <source>
        <dbReference type="Proteomes" id="UP000256645"/>
    </source>
</evidence>
<feature type="region of interest" description="Disordered" evidence="1">
    <location>
        <begin position="17"/>
        <end position="50"/>
    </location>
</feature>
<dbReference type="PANTHER" id="PTHR37540:SF5">
    <property type="entry name" value="TRANSCRIPTION FACTOR DOMAIN-CONTAINING PROTEIN"/>
    <property type="match status" value="1"/>
</dbReference>
<dbReference type="AlphaFoldDB" id="A0A3D8S798"/>